<proteinExistence type="inferred from homology"/>
<keyword evidence="7 10" id="KW-0378">Hydrolase</keyword>
<dbReference type="GO" id="GO:0006508">
    <property type="term" value="P:proteolysis"/>
    <property type="evidence" value="ECO:0007669"/>
    <property type="project" value="UniProtKB-KW"/>
</dbReference>
<accession>A0A6P8YTB3</accession>
<dbReference type="KEGG" id="tpal:117644807"/>
<dbReference type="GeneID" id="117644807"/>
<dbReference type="Pfam" id="PF00450">
    <property type="entry name" value="Peptidase_S10"/>
    <property type="match status" value="1"/>
</dbReference>
<sequence>MRPSAAIAVLVALVAVLGAAQGIVRRRRGFGDGGQEYGYVDVREGAHMFYWLYYVEGGDGPADKPLVIWLQGGPGASSTSFGNFEEIGPIDSDLKKRNSTWVKYVNVMFIDNPVGTGFSYVDSPSKLTTNNKQIASDLVELMRGFLKRHPQFRAIPMYVFSESYGGKMAAEFALNLFKEKKAGTIDINIQGVALGDAWISPVDTVLSWANYLLQTGMVDTEGYKAVDRLALQTQRAVLRGQHAQATLLWSQTELAISRVTQGVSFYNILDKMPAKAFARTSADNHTDFLFRVMSERIAPDEHLDELMNTRVKPALGVVPERVRFRTTSAQVFNALYADFMKPVTHIVERLLSETDLKVVVFNGQLDLIVSTPGTLAWAERLKWRNGDYWVTKAPRRALAVDGILEGFVKTAGKFSFYWINRAGHMVPADNPAASIEMLRQVTEFDKRETTTAL</sequence>
<evidence type="ECO:0000256" key="2">
    <source>
        <dbReference type="ARBA" id="ARBA00009431"/>
    </source>
</evidence>
<dbReference type="InParanoid" id="A0A6P8YTB3"/>
<dbReference type="RefSeq" id="XP_034240331.1">
    <property type="nucleotide sequence ID" value="XM_034384440.1"/>
</dbReference>
<dbReference type="InterPro" id="IPR018202">
    <property type="entry name" value="Ser_caboxypep_ser_AS"/>
</dbReference>
<dbReference type="PROSITE" id="PS00131">
    <property type="entry name" value="CARBOXYPEPT_SER_SER"/>
    <property type="match status" value="1"/>
</dbReference>
<dbReference type="EC" id="3.4.16.-" evidence="10"/>
<evidence type="ECO:0000256" key="8">
    <source>
        <dbReference type="ARBA" id="ARBA00023180"/>
    </source>
</evidence>
<dbReference type="GO" id="GO:0005576">
    <property type="term" value="C:extracellular region"/>
    <property type="evidence" value="ECO:0007669"/>
    <property type="project" value="UniProtKB-SubCell"/>
</dbReference>
<keyword evidence="4 10" id="KW-0121">Carboxypeptidase</keyword>
<comment type="similarity">
    <text evidence="2 10">Belongs to the peptidase S10 family.</text>
</comment>
<dbReference type="PANTHER" id="PTHR11802">
    <property type="entry name" value="SERINE PROTEASE FAMILY S10 SERINE CARBOXYPEPTIDASE"/>
    <property type="match status" value="1"/>
</dbReference>
<evidence type="ECO:0000256" key="1">
    <source>
        <dbReference type="ARBA" id="ARBA00004613"/>
    </source>
</evidence>
<comment type="function">
    <text evidence="9">May be involved in vascular wall and kidney homeostasis.</text>
</comment>
<dbReference type="AlphaFoldDB" id="A0A6P8YTB3"/>
<feature type="chain" id="PRO_5028510251" description="Carboxypeptidase" evidence="10">
    <location>
        <begin position="23"/>
        <end position="453"/>
    </location>
</feature>
<dbReference type="FunCoup" id="A0A6P8YTB3">
    <property type="interactions" value="210"/>
</dbReference>
<evidence type="ECO:0000256" key="4">
    <source>
        <dbReference type="ARBA" id="ARBA00022645"/>
    </source>
</evidence>
<evidence type="ECO:0000313" key="11">
    <source>
        <dbReference type="Proteomes" id="UP000515158"/>
    </source>
</evidence>
<dbReference type="PRINTS" id="PR00724">
    <property type="entry name" value="CRBOXYPTASEC"/>
</dbReference>
<keyword evidence="8" id="KW-0325">Glycoprotein</keyword>
<feature type="signal peptide" evidence="10">
    <location>
        <begin position="1"/>
        <end position="22"/>
    </location>
</feature>
<evidence type="ECO:0000256" key="7">
    <source>
        <dbReference type="ARBA" id="ARBA00022801"/>
    </source>
</evidence>
<evidence type="ECO:0000313" key="12">
    <source>
        <dbReference type="RefSeq" id="XP_034240331.1"/>
    </source>
</evidence>
<organism evidence="12">
    <name type="scientific">Thrips palmi</name>
    <name type="common">Melon thrips</name>
    <dbReference type="NCBI Taxonomy" id="161013"/>
    <lineage>
        <taxon>Eukaryota</taxon>
        <taxon>Metazoa</taxon>
        <taxon>Ecdysozoa</taxon>
        <taxon>Arthropoda</taxon>
        <taxon>Hexapoda</taxon>
        <taxon>Insecta</taxon>
        <taxon>Pterygota</taxon>
        <taxon>Neoptera</taxon>
        <taxon>Paraneoptera</taxon>
        <taxon>Thysanoptera</taxon>
        <taxon>Terebrantia</taxon>
        <taxon>Thripoidea</taxon>
        <taxon>Thripidae</taxon>
        <taxon>Thrips</taxon>
    </lineage>
</organism>
<dbReference type="SUPFAM" id="SSF53474">
    <property type="entry name" value="alpha/beta-Hydrolases"/>
    <property type="match status" value="1"/>
</dbReference>
<protein>
    <recommendedName>
        <fullName evidence="10">Carboxypeptidase</fullName>
        <ecNumber evidence="10">3.4.16.-</ecNumber>
    </recommendedName>
</protein>
<keyword evidence="3" id="KW-0964">Secreted</keyword>
<evidence type="ECO:0000256" key="10">
    <source>
        <dbReference type="RuleBase" id="RU361156"/>
    </source>
</evidence>
<dbReference type="InterPro" id="IPR001563">
    <property type="entry name" value="Peptidase_S10"/>
</dbReference>
<evidence type="ECO:0000256" key="6">
    <source>
        <dbReference type="ARBA" id="ARBA00022729"/>
    </source>
</evidence>
<evidence type="ECO:0000256" key="9">
    <source>
        <dbReference type="ARBA" id="ARBA00055847"/>
    </source>
</evidence>
<dbReference type="InterPro" id="IPR029058">
    <property type="entry name" value="AB_hydrolase_fold"/>
</dbReference>
<keyword evidence="6 10" id="KW-0732">Signal</keyword>
<dbReference type="GO" id="GO:0004185">
    <property type="term" value="F:serine-type carboxypeptidase activity"/>
    <property type="evidence" value="ECO:0007669"/>
    <property type="project" value="UniProtKB-UniRule"/>
</dbReference>
<reference evidence="12" key="1">
    <citation type="submission" date="2025-08" db="UniProtKB">
        <authorList>
            <consortium name="RefSeq"/>
        </authorList>
    </citation>
    <scope>IDENTIFICATION</scope>
    <source>
        <tissue evidence="12">Total insect</tissue>
    </source>
</reference>
<name>A0A6P8YTB3_THRPL</name>
<gene>
    <name evidence="12" type="primary">LOC117644807</name>
</gene>
<comment type="subcellular location">
    <subcellularLocation>
        <location evidence="1">Secreted</location>
    </subcellularLocation>
</comment>
<evidence type="ECO:0000256" key="3">
    <source>
        <dbReference type="ARBA" id="ARBA00022525"/>
    </source>
</evidence>
<dbReference type="Gene3D" id="3.40.50.1820">
    <property type="entry name" value="alpha/beta hydrolase"/>
    <property type="match status" value="1"/>
</dbReference>
<dbReference type="OrthoDB" id="443318at2759"/>
<dbReference type="PANTHER" id="PTHR11802:SF3">
    <property type="entry name" value="RETINOID-INDUCIBLE SERINE CARBOXYPEPTIDASE"/>
    <property type="match status" value="1"/>
</dbReference>
<evidence type="ECO:0000256" key="5">
    <source>
        <dbReference type="ARBA" id="ARBA00022670"/>
    </source>
</evidence>
<dbReference type="FunFam" id="3.40.50.1820:FF:000075">
    <property type="entry name" value="Carboxypeptidase"/>
    <property type="match status" value="1"/>
</dbReference>
<keyword evidence="11" id="KW-1185">Reference proteome</keyword>
<keyword evidence="5 10" id="KW-0645">Protease</keyword>
<dbReference type="Proteomes" id="UP000515158">
    <property type="component" value="Unplaced"/>
</dbReference>